<dbReference type="AlphaFoldDB" id="A0A6A7AFF2"/>
<dbReference type="SUPFAM" id="SSF57701">
    <property type="entry name" value="Zn2/Cys6 DNA-binding domain"/>
    <property type="match status" value="1"/>
</dbReference>
<gene>
    <name evidence="7" type="ORF">CC86DRAFT_141431</name>
</gene>
<dbReference type="EMBL" id="MU006218">
    <property type="protein sequence ID" value="KAF2831614.1"/>
    <property type="molecule type" value="Genomic_DNA"/>
</dbReference>
<dbReference type="GO" id="GO:0000981">
    <property type="term" value="F:DNA-binding transcription factor activity, RNA polymerase II-specific"/>
    <property type="evidence" value="ECO:0007669"/>
    <property type="project" value="InterPro"/>
</dbReference>
<dbReference type="Gene3D" id="4.10.240.10">
    <property type="entry name" value="Zn(2)-C6 fungal-type DNA-binding domain"/>
    <property type="match status" value="1"/>
</dbReference>
<dbReference type="SMART" id="SM00066">
    <property type="entry name" value="GAL4"/>
    <property type="match status" value="1"/>
</dbReference>
<organism evidence="7 8">
    <name type="scientific">Ophiobolus disseminans</name>
    <dbReference type="NCBI Taxonomy" id="1469910"/>
    <lineage>
        <taxon>Eukaryota</taxon>
        <taxon>Fungi</taxon>
        <taxon>Dikarya</taxon>
        <taxon>Ascomycota</taxon>
        <taxon>Pezizomycotina</taxon>
        <taxon>Dothideomycetes</taxon>
        <taxon>Pleosporomycetidae</taxon>
        <taxon>Pleosporales</taxon>
        <taxon>Pleosporineae</taxon>
        <taxon>Phaeosphaeriaceae</taxon>
        <taxon>Ophiobolus</taxon>
    </lineage>
</organism>
<keyword evidence="5" id="KW-0539">Nucleus</keyword>
<proteinExistence type="predicted"/>
<dbReference type="Proteomes" id="UP000799424">
    <property type="component" value="Unassembled WGS sequence"/>
</dbReference>
<evidence type="ECO:0000313" key="7">
    <source>
        <dbReference type="EMBL" id="KAF2831614.1"/>
    </source>
</evidence>
<dbReference type="PANTHER" id="PTHR47660:SF3">
    <property type="entry name" value="FINGER DOMAIN PROTEIN, PUTATIVE (AFU_ORTHOLOGUE AFUA_4G03310)-RELATED"/>
    <property type="match status" value="1"/>
</dbReference>
<keyword evidence="8" id="KW-1185">Reference proteome</keyword>
<keyword evidence="3" id="KW-0805">Transcription regulation</keyword>
<sequence>MTPGLEVKVCTNCAKSRRKCGKQRPLCLRCRTRGLSCHYPRVRPTSFVPLREDTSDANKTANEITITPSPLELCFPFVDDSLASWWFASPSTWAIDSASCSPTTNTSDFSASSLDRALRKVLGWLGEWVETGTCPFMHQQLYLDCFPASIEGAYLTLSAYLRRTPLNAPVVERIIESRATGLVAAGLNSDSGPFSTLENLVQVQALLVYQCIGLSSGSIRLRRLAECHIPVMEAWIMSLMQQASYMFTSSIDSFFASPDLRSIPRHNHLWYTWIVVESVRRIWLVVAIIQGMYKVLAITPTSLIASPFMGGTLFTSRKGFWEAGTAGAWEKECSERNAGMVRLTETEKLFEMVPREEICEFAKLVLECTYGVEWCEMRGV</sequence>
<evidence type="ECO:0000313" key="8">
    <source>
        <dbReference type="Proteomes" id="UP000799424"/>
    </source>
</evidence>
<dbReference type="PANTHER" id="PTHR47660">
    <property type="entry name" value="TRANSCRIPTION FACTOR WITH C2H2 AND ZN(2)-CYS(6) DNA BINDING DOMAIN (EUROFUNG)-RELATED-RELATED"/>
    <property type="match status" value="1"/>
</dbReference>
<reference evidence="7" key="1">
    <citation type="journal article" date="2020" name="Stud. Mycol.">
        <title>101 Dothideomycetes genomes: a test case for predicting lifestyles and emergence of pathogens.</title>
        <authorList>
            <person name="Haridas S."/>
            <person name="Albert R."/>
            <person name="Binder M."/>
            <person name="Bloem J."/>
            <person name="Labutti K."/>
            <person name="Salamov A."/>
            <person name="Andreopoulos B."/>
            <person name="Baker S."/>
            <person name="Barry K."/>
            <person name="Bills G."/>
            <person name="Bluhm B."/>
            <person name="Cannon C."/>
            <person name="Castanera R."/>
            <person name="Culley D."/>
            <person name="Daum C."/>
            <person name="Ezra D."/>
            <person name="Gonzalez J."/>
            <person name="Henrissat B."/>
            <person name="Kuo A."/>
            <person name="Liang C."/>
            <person name="Lipzen A."/>
            <person name="Lutzoni F."/>
            <person name="Magnuson J."/>
            <person name="Mondo S."/>
            <person name="Nolan M."/>
            <person name="Ohm R."/>
            <person name="Pangilinan J."/>
            <person name="Park H.-J."/>
            <person name="Ramirez L."/>
            <person name="Alfaro M."/>
            <person name="Sun H."/>
            <person name="Tritt A."/>
            <person name="Yoshinaga Y."/>
            <person name="Zwiers L.-H."/>
            <person name="Turgeon B."/>
            <person name="Goodwin S."/>
            <person name="Spatafora J."/>
            <person name="Crous P."/>
            <person name="Grigoriev I."/>
        </authorList>
    </citation>
    <scope>NUCLEOTIDE SEQUENCE</scope>
    <source>
        <strain evidence="7">CBS 113818</strain>
    </source>
</reference>
<evidence type="ECO:0000256" key="5">
    <source>
        <dbReference type="ARBA" id="ARBA00023242"/>
    </source>
</evidence>
<evidence type="ECO:0000256" key="4">
    <source>
        <dbReference type="ARBA" id="ARBA00023163"/>
    </source>
</evidence>
<evidence type="ECO:0000256" key="3">
    <source>
        <dbReference type="ARBA" id="ARBA00023015"/>
    </source>
</evidence>
<accession>A0A6A7AFF2</accession>
<evidence type="ECO:0000256" key="2">
    <source>
        <dbReference type="ARBA" id="ARBA00022833"/>
    </source>
</evidence>
<dbReference type="Pfam" id="PF00172">
    <property type="entry name" value="Zn_clus"/>
    <property type="match status" value="1"/>
</dbReference>
<evidence type="ECO:0000259" key="6">
    <source>
        <dbReference type="PROSITE" id="PS50048"/>
    </source>
</evidence>
<dbReference type="OrthoDB" id="5355161at2759"/>
<dbReference type="PROSITE" id="PS50048">
    <property type="entry name" value="ZN2_CY6_FUNGAL_2"/>
    <property type="match status" value="1"/>
</dbReference>
<dbReference type="InterPro" id="IPR036864">
    <property type="entry name" value="Zn2-C6_fun-type_DNA-bd_sf"/>
</dbReference>
<keyword evidence="1" id="KW-0479">Metal-binding</keyword>
<evidence type="ECO:0000256" key="1">
    <source>
        <dbReference type="ARBA" id="ARBA00022723"/>
    </source>
</evidence>
<dbReference type="InterPro" id="IPR001138">
    <property type="entry name" value="Zn2Cys6_DnaBD"/>
</dbReference>
<dbReference type="CDD" id="cd00067">
    <property type="entry name" value="GAL4"/>
    <property type="match status" value="1"/>
</dbReference>
<keyword evidence="4" id="KW-0804">Transcription</keyword>
<feature type="domain" description="Zn(2)-C6 fungal-type" evidence="6">
    <location>
        <begin position="9"/>
        <end position="39"/>
    </location>
</feature>
<name>A0A6A7AFF2_9PLEO</name>
<keyword evidence="2" id="KW-0862">Zinc</keyword>
<dbReference type="GO" id="GO:0008270">
    <property type="term" value="F:zinc ion binding"/>
    <property type="evidence" value="ECO:0007669"/>
    <property type="project" value="InterPro"/>
</dbReference>
<dbReference type="PROSITE" id="PS00463">
    <property type="entry name" value="ZN2_CY6_FUNGAL_1"/>
    <property type="match status" value="1"/>
</dbReference>
<protein>
    <recommendedName>
        <fullName evidence="6">Zn(2)-C6 fungal-type domain-containing protein</fullName>
    </recommendedName>
</protein>